<dbReference type="PANTHER" id="PTHR43685:SF11">
    <property type="entry name" value="GLYCOSYLTRANSFERASE TAGX-RELATED"/>
    <property type="match status" value="1"/>
</dbReference>
<organism evidence="4 5">
    <name type="scientific">Enterococcus mundtii</name>
    <dbReference type="NCBI Taxonomy" id="53346"/>
    <lineage>
        <taxon>Bacteria</taxon>
        <taxon>Bacillati</taxon>
        <taxon>Bacillota</taxon>
        <taxon>Bacilli</taxon>
        <taxon>Lactobacillales</taxon>
        <taxon>Enterococcaceae</taxon>
        <taxon>Enterococcus</taxon>
    </lineage>
</organism>
<evidence type="ECO:0000313" key="5">
    <source>
        <dbReference type="Proteomes" id="UP000195024"/>
    </source>
</evidence>
<dbReference type="AlphaFoldDB" id="A0A242KY59"/>
<comment type="caution">
    <text evidence="4">The sequence shown here is derived from an EMBL/GenBank/DDBJ whole genome shotgun (WGS) entry which is preliminary data.</text>
</comment>
<dbReference type="Gene3D" id="3.90.550.10">
    <property type="entry name" value="Spore Coat Polysaccharide Biosynthesis Protein SpsA, Chain A"/>
    <property type="match status" value="1"/>
</dbReference>
<dbReference type="InterPro" id="IPR001173">
    <property type="entry name" value="Glyco_trans_2-like"/>
</dbReference>
<feature type="domain" description="Glycosyltransferase 2-like" evidence="3">
    <location>
        <begin position="19"/>
        <end position="151"/>
    </location>
</feature>
<name>A0A242KY59_ENTMU</name>
<accession>A0A242KY59</accession>
<dbReference type="InterPro" id="IPR050834">
    <property type="entry name" value="Glycosyltransf_2"/>
</dbReference>
<evidence type="ECO:0000259" key="3">
    <source>
        <dbReference type="Pfam" id="PF00535"/>
    </source>
</evidence>
<evidence type="ECO:0000256" key="2">
    <source>
        <dbReference type="SAM" id="Coils"/>
    </source>
</evidence>
<evidence type="ECO:0000256" key="1">
    <source>
        <dbReference type="ARBA" id="ARBA00006739"/>
    </source>
</evidence>
<dbReference type="EMBL" id="NGMS01000001">
    <property type="protein sequence ID" value="OTP26708.1"/>
    <property type="molecule type" value="Genomic_DNA"/>
</dbReference>
<dbReference type="PANTHER" id="PTHR43685">
    <property type="entry name" value="GLYCOSYLTRANSFERASE"/>
    <property type="match status" value="1"/>
</dbReference>
<dbReference type="InterPro" id="IPR029044">
    <property type="entry name" value="Nucleotide-diphossugar_trans"/>
</dbReference>
<sequence length="334" mass="39605">MKYFLVERVNSMSQQLRTTVVMATYNGEKNILEQLNSLKNQTKKLDEVLIWDDCSTDTTPELIRHFIDENNLTTTWHLKINKQNIGWRKNFFGLLNEASNEIVFTCDQDDIWMSTKIEEMSQAFYDSNLQVLVSDYQELIEPGGLKEELKRIDTEKTDKSTIEHVIFNENNLFLRRPGCVYAIRKSFIENVNLYASDMENPVHDMAMWGSAVLSNGLYLMRKPLIQWRKHGQSSFKKEIDQSSKDSEYDKRLKTLKRRLQRANAAGNYLANIEEVDDYENKYRTINNLITELQMRNTLLEKEKIAPLVMSFFKYKHKFYYGTDIYHLMKHKWRK</sequence>
<dbReference type="Proteomes" id="UP000195024">
    <property type="component" value="Unassembled WGS sequence"/>
</dbReference>
<gene>
    <name evidence="4" type="ORF">A5802_000425</name>
</gene>
<reference evidence="4 5" key="1">
    <citation type="submission" date="2017-05" db="EMBL/GenBank/DDBJ databases">
        <title>The Genome Sequence of Enterococcus mundtii 6B1_DIV0119.</title>
        <authorList>
            <consortium name="The Broad Institute Genomics Platform"/>
            <consortium name="The Broad Institute Genomic Center for Infectious Diseases"/>
            <person name="Earl A."/>
            <person name="Manson A."/>
            <person name="Schwartman J."/>
            <person name="Gilmore M."/>
            <person name="Abouelleil A."/>
            <person name="Cao P."/>
            <person name="Chapman S."/>
            <person name="Cusick C."/>
            <person name="Shea T."/>
            <person name="Young S."/>
            <person name="Neafsey D."/>
            <person name="Nusbaum C."/>
            <person name="Birren B."/>
        </authorList>
    </citation>
    <scope>NUCLEOTIDE SEQUENCE [LARGE SCALE GENOMIC DNA]</scope>
    <source>
        <strain evidence="4 5">6B1_DIV0119</strain>
    </source>
</reference>
<evidence type="ECO:0000313" key="4">
    <source>
        <dbReference type="EMBL" id="OTP26708.1"/>
    </source>
</evidence>
<comment type="similarity">
    <text evidence="1">Belongs to the glycosyltransferase 2 family.</text>
</comment>
<keyword evidence="2" id="KW-0175">Coiled coil</keyword>
<proteinExistence type="inferred from homology"/>
<protein>
    <recommendedName>
        <fullName evidence="3">Glycosyltransferase 2-like domain-containing protein</fullName>
    </recommendedName>
</protein>
<feature type="coiled-coil region" evidence="2">
    <location>
        <begin position="245"/>
        <end position="295"/>
    </location>
</feature>
<dbReference type="Pfam" id="PF00535">
    <property type="entry name" value="Glycos_transf_2"/>
    <property type="match status" value="1"/>
</dbReference>
<dbReference type="SUPFAM" id="SSF53448">
    <property type="entry name" value="Nucleotide-diphospho-sugar transferases"/>
    <property type="match status" value="1"/>
</dbReference>